<reference evidence="3 4" key="1">
    <citation type="journal article" date="2018" name="PLoS Genet.">
        <title>Population sequencing reveals clonal diversity and ancestral inbreeding in the grapevine cultivar Chardonnay.</title>
        <authorList>
            <person name="Roach M.J."/>
            <person name="Johnson D.L."/>
            <person name="Bohlmann J."/>
            <person name="van Vuuren H.J."/>
            <person name="Jones S.J."/>
            <person name="Pretorius I.S."/>
            <person name="Schmidt S.A."/>
            <person name="Borneman A.R."/>
        </authorList>
    </citation>
    <scope>NUCLEOTIDE SEQUENCE [LARGE SCALE GENOMIC DNA]</scope>
    <source>
        <strain evidence="4">cv. Chardonnay</strain>
        <tissue evidence="3">Leaf</tissue>
    </source>
</reference>
<feature type="transmembrane region" description="Helical" evidence="2">
    <location>
        <begin position="305"/>
        <end position="329"/>
    </location>
</feature>
<keyword evidence="2" id="KW-0472">Membrane</keyword>
<keyword evidence="2" id="KW-1133">Transmembrane helix</keyword>
<gene>
    <name evidence="3" type="primary">DTX40_12</name>
    <name evidence="3" type="ORF">CK203_014744</name>
</gene>
<proteinExistence type="inferred from homology"/>
<feature type="transmembrane region" description="Helical" evidence="2">
    <location>
        <begin position="232"/>
        <end position="256"/>
    </location>
</feature>
<dbReference type="GO" id="GO:0015297">
    <property type="term" value="F:antiporter activity"/>
    <property type="evidence" value="ECO:0007669"/>
    <property type="project" value="InterPro"/>
</dbReference>
<dbReference type="AlphaFoldDB" id="A0A438JG47"/>
<feature type="transmembrane region" description="Helical" evidence="2">
    <location>
        <begin position="192"/>
        <end position="212"/>
    </location>
</feature>
<dbReference type="GO" id="GO:0042910">
    <property type="term" value="F:xenobiotic transmembrane transporter activity"/>
    <property type="evidence" value="ECO:0007669"/>
    <property type="project" value="InterPro"/>
</dbReference>
<evidence type="ECO:0000313" key="3">
    <source>
        <dbReference type="EMBL" id="RVX07927.1"/>
    </source>
</evidence>
<comment type="similarity">
    <text evidence="1">Belongs to the multi antimicrobial extrusion (MATE) (TC 2.A.66.1) family.</text>
</comment>
<dbReference type="InterPro" id="IPR002528">
    <property type="entry name" value="MATE_fam"/>
</dbReference>
<dbReference type="Proteomes" id="UP000288805">
    <property type="component" value="Unassembled WGS sequence"/>
</dbReference>
<feature type="transmembrane region" description="Helical" evidence="2">
    <location>
        <begin position="335"/>
        <end position="356"/>
    </location>
</feature>
<dbReference type="GO" id="GO:0016020">
    <property type="term" value="C:membrane"/>
    <property type="evidence" value="ECO:0007669"/>
    <property type="project" value="InterPro"/>
</dbReference>
<evidence type="ECO:0000256" key="1">
    <source>
        <dbReference type="ARBA" id="ARBA00010199"/>
    </source>
</evidence>
<feature type="transmembrane region" description="Helical" evidence="2">
    <location>
        <begin position="276"/>
        <end position="298"/>
    </location>
</feature>
<evidence type="ECO:0000313" key="4">
    <source>
        <dbReference type="Proteomes" id="UP000288805"/>
    </source>
</evidence>
<name>A0A438JG47_VITVI</name>
<sequence>MESTQDELAQPILLPKQYSSSPEPVSSELEEARQLLSTCSTTLHPCPRQIFCGHLGNLELAASALGNNGIQIFSYGLMVSAWDGKCSGDTVWTSLWCPQVDMLGVYLQRSTILLTATGIPLTIIYIFSKDLLLLLGESTEIASAAAIFVYPLCPPLTELAGHIQVGSGAVRGITDTGPDAGLLENAEIALDSLSICMTISGWVFMIAVGFNAAASVRVSNEIGAGHPKSASFAVFVVTSTSFIIAVFLAILVMLLRHVVSYVFTSGTTVADAVSDLAPFLAVSIVLNGIQPVLSGVAVGCGWQAFVAYVNVGCYYVVGIPLGALLGFKFDLGVKGIWSGMIGGTVMQTLILLWVTYRTDWNKEVEKAKSRLETWDTNNSASLD</sequence>
<accession>A0A438JG47</accession>
<dbReference type="Pfam" id="PF01554">
    <property type="entry name" value="MatE"/>
    <property type="match status" value="2"/>
</dbReference>
<protein>
    <submittedName>
        <fullName evidence="3">Protein detoxification 40</fullName>
    </submittedName>
</protein>
<evidence type="ECO:0000256" key="2">
    <source>
        <dbReference type="SAM" id="Phobius"/>
    </source>
</evidence>
<keyword evidence="2" id="KW-0812">Transmembrane</keyword>
<comment type="caution">
    <text evidence="3">The sequence shown here is derived from an EMBL/GenBank/DDBJ whole genome shotgun (WGS) entry which is preliminary data.</text>
</comment>
<feature type="transmembrane region" description="Helical" evidence="2">
    <location>
        <begin position="111"/>
        <end position="128"/>
    </location>
</feature>
<dbReference type="PANTHER" id="PTHR11206">
    <property type="entry name" value="MULTIDRUG RESISTANCE PROTEIN"/>
    <property type="match status" value="1"/>
</dbReference>
<dbReference type="EMBL" id="QGNW01000043">
    <property type="protein sequence ID" value="RVX07927.1"/>
    <property type="molecule type" value="Genomic_DNA"/>
</dbReference>
<organism evidence="3 4">
    <name type="scientific">Vitis vinifera</name>
    <name type="common">Grape</name>
    <dbReference type="NCBI Taxonomy" id="29760"/>
    <lineage>
        <taxon>Eukaryota</taxon>
        <taxon>Viridiplantae</taxon>
        <taxon>Streptophyta</taxon>
        <taxon>Embryophyta</taxon>
        <taxon>Tracheophyta</taxon>
        <taxon>Spermatophyta</taxon>
        <taxon>Magnoliopsida</taxon>
        <taxon>eudicotyledons</taxon>
        <taxon>Gunneridae</taxon>
        <taxon>Pentapetalae</taxon>
        <taxon>rosids</taxon>
        <taxon>Vitales</taxon>
        <taxon>Vitaceae</taxon>
        <taxon>Viteae</taxon>
        <taxon>Vitis</taxon>
    </lineage>
</organism>